<feature type="region of interest" description="Disordered" evidence="1">
    <location>
        <begin position="1"/>
        <end position="141"/>
    </location>
</feature>
<sequence>MATSAFKSGSKRGGSSENFNSNSNSSSKIPSRRRSLSVSAVSRTQSGEFSNKRDNPLFWSSTSPPDQEIEPDPGKVDKSAAKSSKISGLTTKDASVGERGRSAKRNSGAGSEKGIGRSLSRVRGRSVSRGHYGNSESEVEQESGILSNYRNRNDLNLASNNAREVNAVRTGADGPTQMNNSEIQSSQHTSFLGSDDSASTLQIPYWEDRISTGSLSEAEEKTIKAVFEQMKVRCMFCFGPRPAIWGKM</sequence>
<dbReference type="Proteomes" id="UP001642360">
    <property type="component" value="Unassembled WGS sequence"/>
</dbReference>
<dbReference type="PANTHER" id="PTHR34466">
    <property type="entry name" value="OS11G0129800 PROTEIN"/>
    <property type="match status" value="1"/>
</dbReference>
<evidence type="ECO:0000313" key="3">
    <source>
        <dbReference type="Proteomes" id="UP001642360"/>
    </source>
</evidence>
<name>A0ABC8SJB5_9AQUA</name>
<keyword evidence="3" id="KW-1185">Reference proteome</keyword>
<comment type="caution">
    <text evidence="2">The sequence shown here is derived from an EMBL/GenBank/DDBJ whole genome shotgun (WGS) entry which is preliminary data.</text>
</comment>
<reference evidence="2 3" key="1">
    <citation type="submission" date="2024-02" db="EMBL/GenBank/DDBJ databases">
        <authorList>
            <person name="Vignale AGUSTIN F."/>
            <person name="Sosa J E."/>
            <person name="Modenutti C."/>
        </authorList>
    </citation>
    <scope>NUCLEOTIDE SEQUENCE [LARGE SCALE GENOMIC DNA]</scope>
</reference>
<feature type="compositionally biased region" description="Polar residues" evidence="1">
    <location>
        <begin position="81"/>
        <end position="93"/>
    </location>
</feature>
<feature type="compositionally biased region" description="Low complexity" evidence="1">
    <location>
        <begin position="15"/>
        <end position="29"/>
    </location>
</feature>
<organism evidence="2 3">
    <name type="scientific">Ilex paraguariensis</name>
    <name type="common">yerba mate</name>
    <dbReference type="NCBI Taxonomy" id="185542"/>
    <lineage>
        <taxon>Eukaryota</taxon>
        <taxon>Viridiplantae</taxon>
        <taxon>Streptophyta</taxon>
        <taxon>Embryophyta</taxon>
        <taxon>Tracheophyta</taxon>
        <taxon>Spermatophyta</taxon>
        <taxon>Magnoliopsida</taxon>
        <taxon>eudicotyledons</taxon>
        <taxon>Gunneridae</taxon>
        <taxon>Pentapetalae</taxon>
        <taxon>asterids</taxon>
        <taxon>campanulids</taxon>
        <taxon>Aquifoliales</taxon>
        <taxon>Aquifoliaceae</taxon>
        <taxon>Ilex</taxon>
    </lineage>
</organism>
<accession>A0ABC8SJB5</accession>
<evidence type="ECO:0000313" key="2">
    <source>
        <dbReference type="EMBL" id="CAK9157274.1"/>
    </source>
</evidence>
<proteinExistence type="predicted"/>
<dbReference type="EMBL" id="CAUOFW020002970">
    <property type="protein sequence ID" value="CAK9157274.1"/>
    <property type="molecule type" value="Genomic_DNA"/>
</dbReference>
<protein>
    <submittedName>
        <fullName evidence="2">Uncharacterized protein</fullName>
    </submittedName>
</protein>
<dbReference type="PANTHER" id="PTHR34466:SF3">
    <property type="entry name" value="OS11G0129800 PROTEIN"/>
    <property type="match status" value="1"/>
</dbReference>
<evidence type="ECO:0000256" key="1">
    <source>
        <dbReference type="SAM" id="MobiDB-lite"/>
    </source>
</evidence>
<dbReference type="AlphaFoldDB" id="A0ABC8SJB5"/>
<gene>
    <name evidence="2" type="ORF">ILEXP_LOCUS25825</name>
</gene>